<proteinExistence type="inferred from homology"/>
<keyword evidence="3" id="KW-0418">Kinase</keyword>
<evidence type="ECO:0000256" key="1">
    <source>
        <dbReference type="ARBA" id="ARBA00009156"/>
    </source>
</evidence>
<evidence type="ECO:0000259" key="4">
    <source>
        <dbReference type="Pfam" id="PF00370"/>
    </source>
</evidence>
<comment type="similarity">
    <text evidence="1">Belongs to the FGGY kinase family.</text>
</comment>
<dbReference type="PANTHER" id="PTHR10196:SF67">
    <property type="entry name" value="SEDOHEPTULOKINASE"/>
    <property type="match status" value="1"/>
</dbReference>
<keyword evidence="6" id="KW-1185">Reference proteome</keyword>
<dbReference type="GO" id="GO:0005829">
    <property type="term" value="C:cytosol"/>
    <property type="evidence" value="ECO:0007669"/>
    <property type="project" value="TreeGrafter"/>
</dbReference>
<dbReference type="Proteomes" id="UP001162162">
    <property type="component" value="Unassembled WGS sequence"/>
</dbReference>
<sequence length="352" mass="39671">MSQKNPLRMRQQFGNPEVTRVRKYGSLRNFIPMEQYTLGIDIGTTSVKVCIVSTKTSEVIAQHVKDTQSNIPSDTGPGGNKQDVPKIISALNLCVSKLPKQHLQYVSKIGICGQMHGIMFWKNEEGRMAWDMIEKDKSVRYDVVQGRVSALYTWQDNRCDPEFLASLPKPQSHLNVSSGFGTATIFWMLPDLVTKQRRKSILPEKLKKYNCCGTIADFAVAMLCNLNKPTMSYQNAASWGYFDCANHKWNSEILQDSGFPMHLLPEVQASGEIAGRLAKNWHTIPKGTPIDAQLRPGTYSALYYRRWKPPQDAVLNISTSAQICFVVDDYEPGLGPPEITPVEYLPYFKISL</sequence>
<dbReference type="Pfam" id="PF00370">
    <property type="entry name" value="FGGY_N"/>
    <property type="match status" value="1"/>
</dbReference>
<evidence type="ECO:0000313" key="6">
    <source>
        <dbReference type="Proteomes" id="UP001162162"/>
    </source>
</evidence>
<dbReference type="SUPFAM" id="SSF53067">
    <property type="entry name" value="Actin-like ATPase domain"/>
    <property type="match status" value="1"/>
</dbReference>
<gene>
    <name evidence="5" type="ORF">NQ318_019088</name>
</gene>
<dbReference type="AlphaFoldDB" id="A0AAV8Y7V5"/>
<dbReference type="InterPro" id="IPR043129">
    <property type="entry name" value="ATPase_NBD"/>
</dbReference>
<dbReference type="Gene3D" id="3.30.420.40">
    <property type="match status" value="1"/>
</dbReference>
<dbReference type="EMBL" id="JAPWTK010000171">
    <property type="protein sequence ID" value="KAJ8947007.1"/>
    <property type="molecule type" value="Genomic_DNA"/>
</dbReference>
<dbReference type="PANTHER" id="PTHR10196">
    <property type="entry name" value="SUGAR KINASE"/>
    <property type="match status" value="1"/>
</dbReference>
<dbReference type="GO" id="GO:0050277">
    <property type="term" value="F:sedoheptulokinase activity"/>
    <property type="evidence" value="ECO:0007669"/>
    <property type="project" value="TreeGrafter"/>
</dbReference>
<dbReference type="CDD" id="cd07777">
    <property type="entry name" value="ASKHA_NBD_FGGY_SHK"/>
    <property type="match status" value="1"/>
</dbReference>
<keyword evidence="2" id="KW-0808">Transferase</keyword>
<organism evidence="5 6">
    <name type="scientific">Aromia moschata</name>
    <dbReference type="NCBI Taxonomy" id="1265417"/>
    <lineage>
        <taxon>Eukaryota</taxon>
        <taxon>Metazoa</taxon>
        <taxon>Ecdysozoa</taxon>
        <taxon>Arthropoda</taxon>
        <taxon>Hexapoda</taxon>
        <taxon>Insecta</taxon>
        <taxon>Pterygota</taxon>
        <taxon>Neoptera</taxon>
        <taxon>Endopterygota</taxon>
        <taxon>Coleoptera</taxon>
        <taxon>Polyphaga</taxon>
        <taxon>Cucujiformia</taxon>
        <taxon>Chrysomeloidea</taxon>
        <taxon>Cerambycidae</taxon>
        <taxon>Cerambycinae</taxon>
        <taxon>Callichromatini</taxon>
        <taxon>Aromia</taxon>
    </lineage>
</organism>
<feature type="domain" description="Carbohydrate kinase FGGY N-terminal" evidence="4">
    <location>
        <begin position="36"/>
        <end position="281"/>
    </location>
</feature>
<accession>A0AAV8Y7V5</accession>
<protein>
    <recommendedName>
        <fullName evidence="4">Carbohydrate kinase FGGY N-terminal domain-containing protein</fullName>
    </recommendedName>
</protein>
<dbReference type="InterPro" id="IPR018484">
    <property type="entry name" value="FGGY_N"/>
</dbReference>
<evidence type="ECO:0000313" key="5">
    <source>
        <dbReference type="EMBL" id="KAJ8947007.1"/>
    </source>
</evidence>
<dbReference type="FunFam" id="3.30.420.40:FF:000132">
    <property type="entry name" value="Sedoheptulokinase"/>
    <property type="match status" value="1"/>
</dbReference>
<evidence type="ECO:0000256" key="2">
    <source>
        <dbReference type="ARBA" id="ARBA00022679"/>
    </source>
</evidence>
<reference evidence="5" key="1">
    <citation type="journal article" date="2023" name="Insect Mol. Biol.">
        <title>Genome sequencing provides insights into the evolution of gene families encoding plant cell wall-degrading enzymes in longhorned beetles.</title>
        <authorList>
            <person name="Shin N.R."/>
            <person name="Okamura Y."/>
            <person name="Kirsch R."/>
            <person name="Pauchet Y."/>
        </authorList>
    </citation>
    <scope>NUCLEOTIDE SEQUENCE</scope>
    <source>
        <strain evidence="5">AMC_N1</strain>
    </source>
</reference>
<name>A0AAV8Y7V5_9CUCU</name>
<evidence type="ECO:0000256" key="3">
    <source>
        <dbReference type="ARBA" id="ARBA00022777"/>
    </source>
</evidence>
<comment type="caution">
    <text evidence="5">The sequence shown here is derived from an EMBL/GenBank/DDBJ whole genome shotgun (WGS) entry which is preliminary data.</text>
</comment>
<dbReference type="GO" id="GO:0006071">
    <property type="term" value="P:glycerol metabolic process"/>
    <property type="evidence" value="ECO:0007669"/>
    <property type="project" value="TreeGrafter"/>
</dbReference>